<comment type="caution">
    <text evidence="1">The sequence shown here is derived from an EMBL/GenBank/DDBJ whole genome shotgun (WGS) entry which is preliminary data.</text>
</comment>
<protein>
    <submittedName>
        <fullName evidence="1">Uncharacterized protein</fullName>
    </submittedName>
</protein>
<gene>
    <name evidence="1" type="ORF">F4821DRAFT_245803</name>
</gene>
<evidence type="ECO:0000313" key="1">
    <source>
        <dbReference type="EMBL" id="KAI6082939.1"/>
    </source>
</evidence>
<evidence type="ECO:0000313" key="2">
    <source>
        <dbReference type="Proteomes" id="UP001497680"/>
    </source>
</evidence>
<dbReference type="Proteomes" id="UP001497680">
    <property type="component" value="Unassembled WGS sequence"/>
</dbReference>
<organism evidence="1 2">
    <name type="scientific">Hypoxylon rubiginosum</name>
    <dbReference type="NCBI Taxonomy" id="110542"/>
    <lineage>
        <taxon>Eukaryota</taxon>
        <taxon>Fungi</taxon>
        <taxon>Dikarya</taxon>
        <taxon>Ascomycota</taxon>
        <taxon>Pezizomycotina</taxon>
        <taxon>Sordariomycetes</taxon>
        <taxon>Xylariomycetidae</taxon>
        <taxon>Xylariales</taxon>
        <taxon>Hypoxylaceae</taxon>
        <taxon>Hypoxylon</taxon>
    </lineage>
</organism>
<name>A0ACC0CRB2_9PEZI</name>
<accession>A0ACC0CRB2</accession>
<dbReference type="EMBL" id="MU394360">
    <property type="protein sequence ID" value="KAI6082939.1"/>
    <property type="molecule type" value="Genomic_DNA"/>
</dbReference>
<keyword evidence="2" id="KW-1185">Reference proteome</keyword>
<reference evidence="1 2" key="1">
    <citation type="journal article" date="2022" name="New Phytol.">
        <title>Ecological generalism drives hyperdiversity of secondary metabolite gene clusters in xylarialean endophytes.</title>
        <authorList>
            <person name="Franco M.E.E."/>
            <person name="Wisecaver J.H."/>
            <person name="Arnold A.E."/>
            <person name="Ju Y.M."/>
            <person name="Slot J.C."/>
            <person name="Ahrendt S."/>
            <person name="Moore L.P."/>
            <person name="Eastman K.E."/>
            <person name="Scott K."/>
            <person name="Konkel Z."/>
            <person name="Mondo S.J."/>
            <person name="Kuo A."/>
            <person name="Hayes R.D."/>
            <person name="Haridas S."/>
            <person name="Andreopoulos B."/>
            <person name="Riley R."/>
            <person name="LaButti K."/>
            <person name="Pangilinan J."/>
            <person name="Lipzen A."/>
            <person name="Amirebrahimi M."/>
            <person name="Yan J."/>
            <person name="Adam C."/>
            <person name="Keymanesh K."/>
            <person name="Ng V."/>
            <person name="Louie K."/>
            <person name="Northen T."/>
            <person name="Drula E."/>
            <person name="Henrissat B."/>
            <person name="Hsieh H.M."/>
            <person name="Youens-Clark K."/>
            <person name="Lutzoni F."/>
            <person name="Miadlikowska J."/>
            <person name="Eastwood D.C."/>
            <person name="Hamelin R.C."/>
            <person name="Grigoriev I.V."/>
            <person name="U'Ren J.M."/>
        </authorList>
    </citation>
    <scope>NUCLEOTIDE SEQUENCE [LARGE SCALE GENOMIC DNA]</scope>
    <source>
        <strain evidence="1 2">ER1909</strain>
    </source>
</reference>
<proteinExistence type="predicted"/>
<sequence length="108" mass="12594">MWVRSSKSRSCFFLFLYQQPYNIVQMASLLSTQSTISMTDGSHDSCGVESSTTSFTEYRIPGYLVNPENLVRVLRERFNDNYKVKLRNDNYSISTPRKLTKNEIILCY</sequence>